<dbReference type="InterPro" id="IPR016135">
    <property type="entry name" value="UBQ-conjugating_enzyme/RWD"/>
</dbReference>
<dbReference type="Proteomes" id="UP001217582">
    <property type="component" value="Chromosome 9"/>
</dbReference>
<evidence type="ECO:0000256" key="1">
    <source>
        <dbReference type="ARBA" id="ARBA00022786"/>
    </source>
</evidence>
<evidence type="ECO:0000256" key="2">
    <source>
        <dbReference type="SAM" id="MobiDB-lite"/>
    </source>
</evidence>
<accession>A0AAJ5Z2T4</accession>
<gene>
    <name evidence="4" type="ORF">MARU1_003775</name>
</gene>
<dbReference type="InterPro" id="IPR000608">
    <property type="entry name" value="UBC"/>
</dbReference>
<dbReference type="EMBL" id="CP119924">
    <property type="protein sequence ID" value="WFD17712.1"/>
    <property type="molecule type" value="Genomic_DNA"/>
</dbReference>
<dbReference type="AlphaFoldDB" id="A0AAJ5Z2T4"/>
<evidence type="ECO:0000313" key="4">
    <source>
        <dbReference type="EMBL" id="WFD17712.1"/>
    </source>
</evidence>
<reference evidence="4 5" key="1">
    <citation type="submission" date="2023-03" db="EMBL/GenBank/DDBJ databases">
        <title>Mating type loci evolution in Malassezia.</title>
        <authorList>
            <person name="Coelho M.A."/>
        </authorList>
    </citation>
    <scope>NUCLEOTIDE SEQUENCE [LARGE SCALE GENOMIC DNA]</scope>
    <source>
        <strain evidence="4 5">CBS 13387</strain>
    </source>
</reference>
<evidence type="ECO:0000259" key="3">
    <source>
        <dbReference type="Pfam" id="PF00179"/>
    </source>
</evidence>
<sequence>MISGGPRSPNSLTGRCIHLAVAQILLPEFSDDAKDTESHFYDFVCQIPAYYSLLVLPGIAFRFVAEKSARLDLLCRSSFYPDVLNFLVQSQAYCEAESVLTQWVAYAFQFESPWDMDQHRIPMQRLNPSVQQWVQGQLVKILYNHPRGVFCWLHPDVQGLFSDDVYSPCGLSTDIVKGTRHIMCGVLRPLEDISTDTIRQVPVPYLYDTLSRELATRVGACWHQSNSRSSAAEKQKLDAYILEMTQCVSDFALHGHEQLVVVAIELAILAIIRIGTYHGTFSSMQLLQDPECRYCKQMSGHNKHKELLELIQQLYNAQQDVALQSIIDSPDSSPLKALSNEGLDLGHTFMLIAKEMQWHDMALPEAQALAVCSQWMTASDMPCSDEFFRRLSMYQADAENRALLTSSQAGAYIYDDIVDAWVSPESSRPTMHRSLSEKENIVPPKRRRRHTDILPRCADFAQEDDDEIDFLGHADELNSSRVRRKVQRLDVAREAILLEAHEFEFPIDYPFKGPNVHFQCRMYHPNVDEVGAMCISLIKSDAWKPSTKVSATSYAIYTSPNHPLVAYHLPTLIVTPFGQPQHILYSYVHTNYNNESYLLTPSMMGELCVAKAIPPPGSRRLGGPPAPPTTERNVYCEASRNLRWTIINTGINAPVYKLTLPNPDMPGHDQPLFQISKPNPNDTWWTMFYFTYGGHQLPPKRIEFGRIQKNATATSGGGSGTRVTITGRTPEQQAVWHTLGEGNEDMVEWIVIFAALNLIDEEIVRAAARTTLSDTPLQTSTPASQRSTRPATAQPRAAVAQTQGATFMASGTRTHPVPGSAAAKGRKSGRGLFGLKKA</sequence>
<organism evidence="4 5">
    <name type="scientific">Malassezia arunalokei</name>
    <dbReference type="NCBI Taxonomy" id="1514897"/>
    <lineage>
        <taxon>Eukaryota</taxon>
        <taxon>Fungi</taxon>
        <taxon>Dikarya</taxon>
        <taxon>Basidiomycota</taxon>
        <taxon>Ustilaginomycotina</taxon>
        <taxon>Malasseziomycetes</taxon>
        <taxon>Malasseziales</taxon>
        <taxon>Malasseziaceae</taxon>
        <taxon>Malassezia</taxon>
    </lineage>
</organism>
<feature type="region of interest" description="Disordered" evidence="2">
    <location>
        <begin position="774"/>
        <end position="838"/>
    </location>
</feature>
<protein>
    <recommendedName>
        <fullName evidence="3">UBC core domain-containing protein</fullName>
    </recommendedName>
</protein>
<feature type="region of interest" description="Disordered" evidence="2">
    <location>
        <begin position="428"/>
        <end position="447"/>
    </location>
</feature>
<evidence type="ECO:0000313" key="5">
    <source>
        <dbReference type="Proteomes" id="UP001217582"/>
    </source>
</evidence>
<keyword evidence="5" id="KW-1185">Reference proteome</keyword>
<dbReference type="PANTHER" id="PTHR24067">
    <property type="entry name" value="UBIQUITIN-CONJUGATING ENZYME E2"/>
    <property type="match status" value="1"/>
</dbReference>
<feature type="compositionally biased region" description="Polar residues" evidence="2">
    <location>
        <begin position="774"/>
        <end position="791"/>
    </location>
</feature>
<dbReference type="Gene3D" id="3.10.110.10">
    <property type="entry name" value="Ubiquitin Conjugating Enzyme"/>
    <property type="match status" value="1"/>
</dbReference>
<dbReference type="Pfam" id="PF00179">
    <property type="entry name" value="UQ_con"/>
    <property type="match status" value="1"/>
</dbReference>
<proteinExistence type="predicted"/>
<dbReference type="InterPro" id="IPR050113">
    <property type="entry name" value="Ub_conjugating_enzyme"/>
</dbReference>
<feature type="domain" description="UBC core" evidence="3">
    <location>
        <begin position="502"/>
        <end position="552"/>
    </location>
</feature>
<keyword evidence="1" id="KW-0833">Ubl conjugation pathway</keyword>
<name>A0AAJ5Z2T4_9BASI</name>
<feature type="compositionally biased region" description="Polar residues" evidence="2">
    <location>
        <begin position="800"/>
        <end position="813"/>
    </location>
</feature>
<dbReference type="SUPFAM" id="SSF54495">
    <property type="entry name" value="UBC-like"/>
    <property type="match status" value="1"/>
</dbReference>